<keyword evidence="2" id="KW-0560">Oxidoreductase</keyword>
<dbReference type="InterPro" id="IPR002347">
    <property type="entry name" value="SDR_fam"/>
</dbReference>
<comment type="similarity">
    <text evidence="1">Belongs to the short-chain dehydrogenases/reductases (SDR) family.</text>
</comment>
<evidence type="ECO:0000313" key="3">
    <source>
        <dbReference type="EMBL" id="MFC4565288.1"/>
    </source>
</evidence>
<keyword evidence="4" id="KW-1185">Reference proteome</keyword>
<evidence type="ECO:0000313" key="4">
    <source>
        <dbReference type="Proteomes" id="UP001595923"/>
    </source>
</evidence>
<proteinExistence type="inferred from homology"/>
<dbReference type="PANTHER" id="PTHR45024">
    <property type="entry name" value="DEHYDROGENASES, SHORT CHAIN"/>
    <property type="match status" value="1"/>
</dbReference>
<comment type="caution">
    <text evidence="3">The sequence shown here is derived from an EMBL/GenBank/DDBJ whole genome shotgun (WGS) entry which is preliminary data.</text>
</comment>
<dbReference type="EMBL" id="JBHSFQ010000035">
    <property type="protein sequence ID" value="MFC4565288.1"/>
    <property type="molecule type" value="Genomic_DNA"/>
</dbReference>
<dbReference type="SUPFAM" id="SSF51735">
    <property type="entry name" value="NAD(P)-binding Rossmann-fold domains"/>
    <property type="match status" value="1"/>
</dbReference>
<sequence length="333" mass="33975">MGALDGRVAVITGAGRGIGRAEALFFAEHGAKVVVNDPGVAADGSAGDTGVAQRVADEITALGGRAVATSDSVAEWDGARRVVATAVEAFGDLDVLVNNAAIERNRAVSVMTEEDFDAVVAVKLKGTFATTRWAVRHWRSRAEAGELRDRSVVNTASGSGLLNPLPAQTNYAAVNAGIAAMTTVHALELGRYRVRVNCVSPSMVRTRLSEAVPGMPGPAPAGAYDPAHPVAVAPVAAYLASAACTLNGQVVSVRGGSVAINRGWTTGPRVDAGARYWTVPELAAELESLPHGDPVAELTAALRGALGAGGEAAIRHMIDTALDAPDPAPPVGA</sequence>
<dbReference type="RefSeq" id="WP_378579089.1">
    <property type="nucleotide sequence ID" value="NZ_JBHSFQ010000035.1"/>
</dbReference>
<accession>A0ABV9E6N5</accession>
<dbReference type="InterPro" id="IPR036291">
    <property type="entry name" value="NAD(P)-bd_dom_sf"/>
</dbReference>
<dbReference type="PRINTS" id="PR00081">
    <property type="entry name" value="GDHRDH"/>
</dbReference>
<dbReference type="Gene3D" id="3.40.50.720">
    <property type="entry name" value="NAD(P)-binding Rossmann-like Domain"/>
    <property type="match status" value="1"/>
</dbReference>
<evidence type="ECO:0000256" key="1">
    <source>
        <dbReference type="ARBA" id="ARBA00006484"/>
    </source>
</evidence>
<evidence type="ECO:0000256" key="2">
    <source>
        <dbReference type="ARBA" id="ARBA00023002"/>
    </source>
</evidence>
<dbReference type="PANTHER" id="PTHR45024:SF2">
    <property type="entry name" value="SCP2 DOMAIN-CONTAINING PROTEIN"/>
    <property type="match status" value="1"/>
</dbReference>
<reference evidence="4" key="1">
    <citation type="journal article" date="2019" name="Int. J. Syst. Evol. Microbiol.">
        <title>The Global Catalogue of Microorganisms (GCM) 10K type strain sequencing project: providing services to taxonomists for standard genome sequencing and annotation.</title>
        <authorList>
            <consortium name="The Broad Institute Genomics Platform"/>
            <consortium name="The Broad Institute Genome Sequencing Center for Infectious Disease"/>
            <person name="Wu L."/>
            <person name="Ma J."/>
        </authorList>
    </citation>
    <scope>NUCLEOTIDE SEQUENCE [LARGE SCALE GENOMIC DNA]</scope>
    <source>
        <strain evidence="4">XZYJ18</strain>
    </source>
</reference>
<name>A0ABV9E6N5_9ACTN</name>
<dbReference type="Pfam" id="PF00106">
    <property type="entry name" value="adh_short"/>
    <property type="match status" value="1"/>
</dbReference>
<dbReference type="Proteomes" id="UP001595923">
    <property type="component" value="Unassembled WGS sequence"/>
</dbReference>
<gene>
    <name evidence="3" type="ORF">ACFO4E_25825</name>
</gene>
<dbReference type="InterPro" id="IPR051687">
    <property type="entry name" value="Peroxisomal_Beta-Oxidation"/>
</dbReference>
<organism evidence="3 4">
    <name type="scientific">Nocardiopsis mangrovi</name>
    <dbReference type="NCBI Taxonomy" id="1179818"/>
    <lineage>
        <taxon>Bacteria</taxon>
        <taxon>Bacillati</taxon>
        <taxon>Actinomycetota</taxon>
        <taxon>Actinomycetes</taxon>
        <taxon>Streptosporangiales</taxon>
        <taxon>Nocardiopsidaceae</taxon>
        <taxon>Nocardiopsis</taxon>
    </lineage>
</organism>
<protein>
    <submittedName>
        <fullName evidence="3">SDR family NAD(P)-dependent oxidoreductase</fullName>
    </submittedName>
</protein>